<dbReference type="Gene3D" id="3.60.10.10">
    <property type="entry name" value="Endonuclease/exonuclease/phosphatase"/>
    <property type="match status" value="1"/>
</dbReference>
<sequence>MTKNRHSQTRREDRKPLSMFQANVGKIPPVHDCALALADAERYDVVLLQEPWTAHTKTSSMTKTHPAYDTFTPVEFYRHSDDSDALNTLLLWPVPDRCLIAGDFNARHHTWQTSQATNRGQEIADWASGNDLYMLNSLGIPITPHGHTIGLAFTNIPLAEASFDHLATSSDHFTLNLALPDTSPAPMQPRQIHVTTNDELKRCVEIVELGDIEIPLADSTPAELDELASALGNLLTSAAKAASRPTRKGTRSSPW</sequence>
<dbReference type="AlphaFoldDB" id="A0A420MEC5"/>
<dbReference type="Proteomes" id="UP000285084">
    <property type="component" value="Unassembled WGS sequence"/>
</dbReference>
<dbReference type="InterPro" id="IPR005135">
    <property type="entry name" value="Endo/exonuclease/phosphatase"/>
</dbReference>
<evidence type="ECO:0000259" key="1">
    <source>
        <dbReference type="Pfam" id="PF14529"/>
    </source>
</evidence>
<dbReference type="GO" id="GO:0003824">
    <property type="term" value="F:catalytic activity"/>
    <property type="evidence" value="ECO:0007669"/>
    <property type="project" value="InterPro"/>
</dbReference>
<dbReference type="EMBL" id="MRCX01000295">
    <property type="protein sequence ID" value="RKK66412.1"/>
    <property type="molecule type" value="Genomic_DNA"/>
</dbReference>
<name>A0A420MEC5_FUSOX</name>
<reference evidence="2 3" key="1">
    <citation type="journal article" date="2018" name="Sci. Rep.">
        <title>Characterisation of pathogen-specific regions and novel effector candidates in Fusarium oxysporum f. sp. cepae.</title>
        <authorList>
            <person name="Armitage A.D."/>
            <person name="Taylor A."/>
            <person name="Sobczyk M.K."/>
            <person name="Baxter L."/>
            <person name="Greenfield B.P."/>
            <person name="Bates H.J."/>
            <person name="Wilson F."/>
            <person name="Jackson A.C."/>
            <person name="Ott S."/>
            <person name="Harrison R.J."/>
            <person name="Clarkson J.P."/>
        </authorList>
    </citation>
    <scope>NUCLEOTIDE SEQUENCE [LARGE SCALE GENOMIC DNA]</scope>
    <source>
        <strain evidence="2 3">Fo_A13</strain>
    </source>
</reference>
<dbReference type="VEuPathDB" id="FungiDB:FOZG_16989"/>
<dbReference type="InterPro" id="IPR036691">
    <property type="entry name" value="Endo/exonu/phosph_ase_sf"/>
</dbReference>
<feature type="domain" description="Endonuclease/exonuclease/phosphatase" evidence="1">
    <location>
        <begin position="82"/>
        <end position="173"/>
    </location>
</feature>
<comment type="caution">
    <text evidence="2">The sequence shown here is derived from an EMBL/GenBank/DDBJ whole genome shotgun (WGS) entry which is preliminary data.</text>
</comment>
<dbReference type="Pfam" id="PF14529">
    <property type="entry name" value="Exo_endo_phos_2"/>
    <property type="match status" value="1"/>
</dbReference>
<dbReference type="VEuPathDB" id="FungiDB:FOXG_14138"/>
<dbReference type="SUPFAM" id="SSF56219">
    <property type="entry name" value="DNase I-like"/>
    <property type="match status" value="1"/>
</dbReference>
<organism evidence="2 3">
    <name type="scientific">Fusarium oxysporum</name>
    <name type="common">Fusarium vascular wilt</name>
    <dbReference type="NCBI Taxonomy" id="5507"/>
    <lineage>
        <taxon>Eukaryota</taxon>
        <taxon>Fungi</taxon>
        <taxon>Dikarya</taxon>
        <taxon>Ascomycota</taxon>
        <taxon>Pezizomycotina</taxon>
        <taxon>Sordariomycetes</taxon>
        <taxon>Hypocreomycetidae</taxon>
        <taxon>Hypocreales</taxon>
        <taxon>Nectriaceae</taxon>
        <taxon>Fusarium</taxon>
        <taxon>Fusarium oxysporum species complex</taxon>
    </lineage>
</organism>
<evidence type="ECO:0000313" key="3">
    <source>
        <dbReference type="Proteomes" id="UP000285084"/>
    </source>
</evidence>
<protein>
    <recommendedName>
        <fullName evidence="1">Endonuclease/exonuclease/phosphatase domain-containing protein</fullName>
    </recommendedName>
</protein>
<evidence type="ECO:0000313" key="2">
    <source>
        <dbReference type="EMBL" id="RKK66412.1"/>
    </source>
</evidence>
<accession>A0A420MEC5</accession>
<gene>
    <name evidence="2" type="ORF">BFJ69_g15424</name>
</gene>
<proteinExistence type="predicted"/>